<evidence type="ECO:0000313" key="3">
    <source>
        <dbReference type="Proteomes" id="UP000664164"/>
    </source>
</evidence>
<sequence length="103" mass="10794">MGEHNTHGEHATPNPARRVSAAVVPLLGLVAVVAGCVFAWNSATSNVGWFAYAPLSNETFTVNGGAFVSQGTQTGLIVAVLGLLVLAFWAGHRIGRQRSRRGP</sequence>
<protein>
    <submittedName>
        <fullName evidence="2">Uncharacterized protein</fullName>
    </submittedName>
</protein>
<evidence type="ECO:0000256" key="1">
    <source>
        <dbReference type="SAM" id="Phobius"/>
    </source>
</evidence>
<keyword evidence="1" id="KW-1133">Transmembrane helix</keyword>
<evidence type="ECO:0000313" key="2">
    <source>
        <dbReference type="EMBL" id="MBO1268646.1"/>
    </source>
</evidence>
<dbReference type="AlphaFoldDB" id="A0A939HIV7"/>
<dbReference type="Proteomes" id="UP000664164">
    <property type="component" value="Unassembled WGS sequence"/>
</dbReference>
<keyword evidence="1" id="KW-0812">Transmembrane</keyword>
<name>A0A939HIV7_9MICC</name>
<dbReference type="EMBL" id="JAFNLL010000026">
    <property type="protein sequence ID" value="MBO1268646.1"/>
    <property type="molecule type" value="Genomic_DNA"/>
</dbReference>
<keyword evidence="3" id="KW-1185">Reference proteome</keyword>
<comment type="caution">
    <text evidence="2">The sequence shown here is derived from an EMBL/GenBank/DDBJ whole genome shotgun (WGS) entry which is preliminary data.</text>
</comment>
<gene>
    <name evidence="2" type="ORF">J1902_11780</name>
</gene>
<reference evidence="2" key="1">
    <citation type="submission" date="2021-03" db="EMBL/GenBank/DDBJ databases">
        <title>A new species, PO-11, isolated from a karst cave deposit.</title>
        <authorList>
            <person name="Zhaoxiaoyong W."/>
        </authorList>
    </citation>
    <scope>NUCLEOTIDE SEQUENCE</scope>
    <source>
        <strain evidence="2">PO-11</strain>
    </source>
</reference>
<dbReference type="RefSeq" id="WP_207616441.1">
    <property type="nucleotide sequence ID" value="NZ_JAFNLL010000026.1"/>
</dbReference>
<proteinExistence type="predicted"/>
<organism evidence="2 3">
    <name type="scientific">Arthrobacter cavernae</name>
    <dbReference type="NCBI Taxonomy" id="2817681"/>
    <lineage>
        <taxon>Bacteria</taxon>
        <taxon>Bacillati</taxon>
        <taxon>Actinomycetota</taxon>
        <taxon>Actinomycetes</taxon>
        <taxon>Micrococcales</taxon>
        <taxon>Micrococcaceae</taxon>
        <taxon>Arthrobacter</taxon>
    </lineage>
</organism>
<feature type="transmembrane region" description="Helical" evidence="1">
    <location>
        <begin position="73"/>
        <end position="91"/>
    </location>
</feature>
<keyword evidence="1" id="KW-0472">Membrane</keyword>
<feature type="transmembrane region" description="Helical" evidence="1">
    <location>
        <begin position="21"/>
        <end position="40"/>
    </location>
</feature>
<accession>A0A939HIV7</accession>